<comment type="pathway">
    <text evidence="1 7">Cell wall biogenesis; peptidoglycan biosynthesis.</text>
</comment>
<evidence type="ECO:0000313" key="11">
    <source>
        <dbReference type="Proteomes" id="UP001165296"/>
    </source>
</evidence>
<dbReference type="SUPFAM" id="SSF141523">
    <property type="entry name" value="L,D-transpeptidase catalytic domain-like"/>
    <property type="match status" value="1"/>
</dbReference>
<keyword evidence="6 7" id="KW-0961">Cell wall biogenesis/degradation</keyword>
<evidence type="ECO:0000256" key="5">
    <source>
        <dbReference type="ARBA" id="ARBA00022984"/>
    </source>
</evidence>
<dbReference type="PANTHER" id="PTHR36699:SF1">
    <property type="entry name" value="L,D-TRANSPEPTIDASE YAFK-RELATED"/>
    <property type="match status" value="1"/>
</dbReference>
<feature type="chain" id="PRO_5045679459" description="L,D-TPase catalytic domain-containing protein" evidence="8">
    <location>
        <begin position="21"/>
        <end position="244"/>
    </location>
</feature>
<feature type="active site" description="Proton donor/acceptor" evidence="7">
    <location>
        <position position="151"/>
    </location>
</feature>
<evidence type="ECO:0000256" key="7">
    <source>
        <dbReference type="PROSITE-ProRule" id="PRU01373"/>
    </source>
</evidence>
<feature type="domain" description="L,D-TPase catalytic" evidence="9">
    <location>
        <begin position="58"/>
        <end position="190"/>
    </location>
</feature>
<proteinExistence type="inferred from homology"/>
<dbReference type="InterPro" id="IPR038063">
    <property type="entry name" value="Transpep_catalytic_dom"/>
</dbReference>
<dbReference type="RefSeq" id="WP_226173236.1">
    <property type="nucleotide sequence ID" value="NZ_JAJADR010000001.1"/>
</dbReference>
<sequence>MFLLAASLLLLAAACPPNPAMRNYQLTYPRVKLAYSRKWPQLQTLLRSRNIEPARLEVFFRVFKVGRRLEAWGRNQGETSFRLLRTYPLAGTSGSLGPKRAEGDNQVPEGFYRIDRFNPISTYYMSLGLDYPNASDRALGAANPGSHIFVHGSDVTVGCLPITDDCIQEVYLLALEARCAGQQDMQIHIFPFEMNAQNMERYGKNPHYRFWQSLQPGFTYFDEHLDLPTVAVLPTGQYAVAVGK</sequence>
<evidence type="ECO:0000256" key="3">
    <source>
        <dbReference type="ARBA" id="ARBA00022679"/>
    </source>
</evidence>
<evidence type="ECO:0000256" key="2">
    <source>
        <dbReference type="ARBA" id="ARBA00005992"/>
    </source>
</evidence>
<evidence type="ECO:0000256" key="8">
    <source>
        <dbReference type="SAM" id="SignalP"/>
    </source>
</evidence>
<evidence type="ECO:0000313" key="10">
    <source>
        <dbReference type="EMBL" id="MCB2407446.1"/>
    </source>
</evidence>
<reference evidence="10" key="1">
    <citation type="submission" date="2021-10" db="EMBL/GenBank/DDBJ databases">
        <authorList>
            <person name="Dean J.D."/>
            <person name="Kim M.K."/>
            <person name="Newey C.N."/>
            <person name="Stoker T.S."/>
            <person name="Thompson D.W."/>
            <person name="Grose J.H."/>
        </authorList>
    </citation>
    <scope>NUCLEOTIDE SEQUENCE</scope>
    <source>
        <strain evidence="10">BT178</strain>
    </source>
</reference>
<dbReference type="InterPro" id="IPR005490">
    <property type="entry name" value="LD_TPept_cat_dom"/>
</dbReference>
<keyword evidence="5 7" id="KW-0573">Peptidoglycan synthesis</keyword>
<protein>
    <recommendedName>
        <fullName evidence="9">L,D-TPase catalytic domain-containing protein</fullName>
    </recommendedName>
</protein>
<keyword evidence="8" id="KW-0732">Signal</keyword>
<dbReference type="PANTHER" id="PTHR36699">
    <property type="entry name" value="LD-TRANSPEPTIDASE"/>
    <property type="match status" value="1"/>
</dbReference>
<organism evidence="10 11">
    <name type="scientific">Hymenobacter lucidus</name>
    <dbReference type="NCBI Taxonomy" id="2880930"/>
    <lineage>
        <taxon>Bacteria</taxon>
        <taxon>Pseudomonadati</taxon>
        <taxon>Bacteroidota</taxon>
        <taxon>Cytophagia</taxon>
        <taxon>Cytophagales</taxon>
        <taxon>Hymenobacteraceae</taxon>
        <taxon>Hymenobacter</taxon>
    </lineage>
</organism>
<name>A0ABS8AQ31_9BACT</name>
<comment type="similarity">
    <text evidence="2">Belongs to the YkuD family.</text>
</comment>
<dbReference type="PROSITE" id="PS52029">
    <property type="entry name" value="LD_TPASE"/>
    <property type="match status" value="1"/>
</dbReference>
<dbReference type="CDD" id="cd16913">
    <property type="entry name" value="YkuD_like"/>
    <property type="match status" value="1"/>
</dbReference>
<evidence type="ECO:0000256" key="6">
    <source>
        <dbReference type="ARBA" id="ARBA00023316"/>
    </source>
</evidence>
<dbReference type="Proteomes" id="UP001165296">
    <property type="component" value="Unassembled WGS sequence"/>
</dbReference>
<dbReference type="EMBL" id="JAJADR010000001">
    <property type="protein sequence ID" value="MCB2407446.1"/>
    <property type="molecule type" value="Genomic_DNA"/>
</dbReference>
<feature type="active site" description="Nucleophile" evidence="7">
    <location>
        <position position="159"/>
    </location>
</feature>
<comment type="caution">
    <text evidence="10">The sequence shown here is derived from an EMBL/GenBank/DDBJ whole genome shotgun (WGS) entry which is preliminary data.</text>
</comment>
<evidence type="ECO:0000256" key="1">
    <source>
        <dbReference type="ARBA" id="ARBA00004752"/>
    </source>
</evidence>
<keyword evidence="11" id="KW-1185">Reference proteome</keyword>
<gene>
    <name evidence="10" type="ORF">LGH74_05620</name>
</gene>
<feature type="signal peptide" evidence="8">
    <location>
        <begin position="1"/>
        <end position="20"/>
    </location>
</feature>
<keyword evidence="3" id="KW-0808">Transferase</keyword>
<accession>A0ABS8AQ31</accession>
<keyword evidence="4 7" id="KW-0133">Cell shape</keyword>
<evidence type="ECO:0000259" key="9">
    <source>
        <dbReference type="PROSITE" id="PS52029"/>
    </source>
</evidence>
<evidence type="ECO:0000256" key="4">
    <source>
        <dbReference type="ARBA" id="ARBA00022960"/>
    </source>
</evidence>